<accession>A0A8H6N7B1</accession>
<protein>
    <submittedName>
        <fullName evidence="2">Uncharacterized protein</fullName>
    </submittedName>
</protein>
<feature type="region of interest" description="Disordered" evidence="1">
    <location>
        <begin position="1"/>
        <end position="39"/>
    </location>
</feature>
<comment type="caution">
    <text evidence="2">The sequence shown here is derived from an EMBL/GenBank/DDBJ whole genome shotgun (WGS) entry which is preliminary data.</text>
</comment>
<gene>
    <name evidence="2" type="ORF">CMUS01_11123</name>
</gene>
<keyword evidence="3" id="KW-1185">Reference proteome</keyword>
<dbReference type="EMBL" id="WIGM01000547">
    <property type="protein sequence ID" value="KAF6822318.1"/>
    <property type="molecule type" value="Genomic_DNA"/>
</dbReference>
<evidence type="ECO:0000313" key="3">
    <source>
        <dbReference type="Proteomes" id="UP000639643"/>
    </source>
</evidence>
<sequence>MPTPAATETARGCTSGTTPAGATTSFSTSPSESSTTEATCRWPRSGMATYAPSALNAGGGLMGRAARDFAPATASTWPSRGVLLALNRVDDSIAGASVSFWRCPSACCF</sequence>
<feature type="compositionally biased region" description="Low complexity" evidence="1">
    <location>
        <begin position="14"/>
        <end position="39"/>
    </location>
</feature>
<dbReference type="Proteomes" id="UP000639643">
    <property type="component" value="Unassembled WGS sequence"/>
</dbReference>
<evidence type="ECO:0000256" key="1">
    <source>
        <dbReference type="SAM" id="MobiDB-lite"/>
    </source>
</evidence>
<reference evidence="2" key="1">
    <citation type="journal article" date="2020" name="Phytopathology">
        <title>Genome Sequence Resources of Colletotrichum truncatum, C. plurivorum, C. musicola, and C. sojae: Four Species Pathogenic to Soybean (Glycine max).</title>
        <authorList>
            <person name="Rogerio F."/>
            <person name="Boufleur T.R."/>
            <person name="Ciampi-Guillardi M."/>
            <person name="Sukno S.A."/>
            <person name="Thon M.R."/>
            <person name="Massola Junior N.S."/>
            <person name="Baroncelli R."/>
        </authorList>
    </citation>
    <scope>NUCLEOTIDE SEQUENCE</scope>
    <source>
        <strain evidence="2">LFN0074</strain>
    </source>
</reference>
<organism evidence="2 3">
    <name type="scientific">Colletotrichum musicola</name>
    <dbReference type="NCBI Taxonomy" id="2175873"/>
    <lineage>
        <taxon>Eukaryota</taxon>
        <taxon>Fungi</taxon>
        <taxon>Dikarya</taxon>
        <taxon>Ascomycota</taxon>
        <taxon>Pezizomycotina</taxon>
        <taxon>Sordariomycetes</taxon>
        <taxon>Hypocreomycetidae</taxon>
        <taxon>Glomerellales</taxon>
        <taxon>Glomerellaceae</taxon>
        <taxon>Colletotrichum</taxon>
        <taxon>Colletotrichum orchidearum species complex</taxon>
    </lineage>
</organism>
<evidence type="ECO:0000313" key="2">
    <source>
        <dbReference type="EMBL" id="KAF6822318.1"/>
    </source>
</evidence>
<name>A0A8H6N7B1_9PEZI</name>
<proteinExistence type="predicted"/>
<dbReference type="AlphaFoldDB" id="A0A8H6N7B1"/>